<evidence type="ECO:0000313" key="7">
    <source>
        <dbReference type="Proteomes" id="UP000628079"/>
    </source>
</evidence>
<keyword evidence="1 3" id="KW-0963">Cytoplasm</keyword>
<comment type="similarity">
    <text evidence="3">Belongs to the HPF/YfiA ribosome-associated protein family. Long HPF subfamily.</text>
</comment>
<dbReference type="PANTHER" id="PTHR33231">
    <property type="entry name" value="30S RIBOSOMAL PROTEIN"/>
    <property type="match status" value="1"/>
</dbReference>
<gene>
    <name evidence="3" type="primary">hpf</name>
    <name evidence="6" type="ORF">GCM10011314_25880</name>
</gene>
<comment type="subunit">
    <text evidence="3">Interacts with 100S ribosomes.</text>
</comment>
<dbReference type="Pfam" id="PF02482">
    <property type="entry name" value="Ribosomal_S30AE"/>
    <property type="match status" value="1"/>
</dbReference>
<evidence type="ECO:0000256" key="2">
    <source>
        <dbReference type="ARBA" id="ARBA00022845"/>
    </source>
</evidence>
<dbReference type="InterPro" id="IPR003489">
    <property type="entry name" value="RHF/RaiA"/>
</dbReference>
<evidence type="ECO:0000259" key="5">
    <source>
        <dbReference type="Pfam" id="PF16321"/>
    </source>
</evidence>
<feature type="domain" description="Sigma 54 modulation/S30EA ribosomal protein C-terminal" evidence="5">
    <location>
        <begin position="142"/>
        <end position="192"/>
    </location>
</feature>
<dbReference type="CDD" id="cd00552">
    <property type="entry name" value="RaiA"/>
    <property type="match status" value="1"/>
</dbReference>
<proteinExistence type="inferred from homology"/>
<dbReference type="NCBIfam" id="TIGR00741">
    <property type="entry name" value="yfiA"/>
    <property type="match status" value="1"/>
</dbReference>
<dbReference type="PANTHER" id="PTHR33231:SF1">
    <property type="entry name" value="30S RIBOSOMAL PROTEIN"/>
    <property type="match status" value="1"/>
</dbReference>
<evidence type="ECO:0000313" key="6">
    <source>
        <dbReference type="EMBL" id="GGB85020.1"/>
    </source>
</evidence>
<protein>
    <recommendedName>
        <fullName evidence="3">Ribosome hibernation promoting factor</fullName>
        <shortName evidence="3">HPF</shortName>
    </recommendedName>
</protein>
<feature type="region of interest" description="Disordered" evidence="4">
    <location>
        <begin position="98"/>
        <end position="137"/>
    </location>
</feature>
<dbReference type="FunFam" id="3.30.505.50:FF:000002">
    <property type="entry name" value="Ribosome hibernation promoting factor"/>
    <property type="match status" value="1"/>
</dbReference>
<evidence type="ECO:0000256" key="4">
    <source>
        <dbReference type="SAM" id="MobiDB-lite"/>
    </source>
</evidence>
<sequence>MDIVVTGRHTTVSDRFRQHIADKLEKVQQLAPRTRRIEVVVSHEANRRQSKACDRVEITCHIKGPVVRAEACQEDRYAALDVALEKLLERLRRKHDRTVRRGRNSQESLAMAAAIPPPEPETESETDSPEDTGAFGDSPIEVREKIHSSTPMTLDQALKEMELVGHDFYLFHDVETDKASVVYRRRGWSYGVLHLDLNGSAPSTNDTDMATTGQSERAAAS</sequence>
<reference evidence="6" key="1">
    <citation type="journal article" date="2014" name="Int. J. Syst. Evol. Microbiol.">
        <title>Complete genome sequence of Corynebacterium casei LMG S-19264T (=DSM 44701T), isolated from a smear-ripened cheese.</title>
        <authorList>
            <consortium name="US DOE Joint Genome Institute (JGI-PGF)"/>
            <person name="Walter F."/>
            <person name="Albersmeier A."/>
            <person name="Kalinowski J."/>
            <person name="Ruckert C."/>
        </authorList>
    </citation>
    <scope>NUCLEOTIDE SEQUENCE</scope>
    <source>
        <strain evidence="6">CGMCC 1.10749</strain>
    </source>
</reference>
<dbReference type="Gene3D" id="3.30.505.50">
    <property type="entry name" value="Sigma 54 modulation/S30EA ribosomal protein, C-terminal domain"/>
    <property type="match status" value="1"/>
</dbReference>
<name>A0A8H9KRW1_9MICO</name>
<accession>A0A8H9KRW1</accession>
<comment type="function">
    <text evidence="3">Required for dimerization of active 70S ribosomes into 100S ribosomes in stationary phase; 100S ribosomes are translationally inactive and sometimes present during exponential growth.</text>
</comment>
<dbReference type="AlphaFoldDB" id="A0A8H9KRW1"/>
<dbReference type="Proteomes" id="UP000628079">
    <property type="component" value="Unassembled WGS sequence"/>
</dbReference>
<keyword evidence="2 3" id="KW-0810">Translation regulation</keyword>
<dbReference type="InterPro" id="IPR050574">
    <property type="entry name" value="HPF/YfiA_ribosome-assoc"/>
</dbReference>
<feature type="compositionally biased region" description="Polar residues" evidence="4">
    <location>
        <begin position="200"/>
        <end position="215"/>
    </location>
</feature>
<dbReference type="Gene3D" id="3.30.160.100">
    <property type="entry name" value="Ribosome hibernation promotion factor-like"/>
    <property type="match status" value="1"/>
</dbReference>
<dbReference type="InterPro" id="IPR034694">
    <property type="entry name" value="HPF_long/plastid"/>
</dbReference>
<dbReference type="GO" id="GO:0022627">
    <property type="term" value="C:cytosolic small ribosomal subunit"/>
    <property type="evidence" value="ECO:0007669"/>
    <property type="project" value="TreeGrafter"/>
</dbReference>
<comment type="subcellular location">
    <subcellularLocation>
        <location evidence="3">Cytoplasm</location>
    </subcellularLocation>
</comment>
<organism evidence="6 7">
    <name type="scientific">Knoellia flava</name>
    <dbReference type="NCBI Taxonomy" id="913969"/>
    <lineage>
        <taxon>Bacteria</taxon>
        <taxon>Bacillati</taxon>
        <taxon>Actinomycetota</taxon>
        <taxon>Actinomycetes</taxon>
        <taxon>Micrococcales</taxon>
        <taxon>Intrasporangiaceae</taxon>
        <taxon>Knoellia</taxon>
    </lineage>
</organism>
<dbReference type="HAMAP" id="MF_00839">
    <property type="entry name" value="HPF"/>
    <property type="match status" value="1"/>
</dbReference>
<dbReference type="EMBL" id="BMEA01000002">
    <property type="protein sequence ID" value="GGB85020.1"/>
    <property type="molecule type" value="Genomic_DNA"/>
</dbReference>
<evidence type="ECO:0000256" key="1">
    <source>
        <dbReference type="ARBA" id="ARBA00022490"/>
    </source>
</evidence>
<dbReference type="GO" id="GO:0043024">
    <property type="term" value="F:ribosomal small subunit binding"/>
    <property type="evidence" value="ECO:0007669"/>
    <property type="project" value="TreeGrafter"/>
</dbReference>
<dbReference type="SUPFAM" id="SSF69754">
    <property type="entry name" value="Ribosome binding protein Y (YfiA homologue)"/>
    <property type="match status" value="1"/>
</dbReference>
<dbReference type="GO" id="GO:0045900">
    <property type="term" value="P:negative regulation of translational elongation"/>
    <property type="evidence" value="ECO:0007669"/>
    <property type="project" value="TreeGrafter"/>
</dbReference>
<dbReference type="InterPro" id="IPR036567">
    <property type="entry name" value="RHF-like"/>
</dbReference>
<dbReference type="InterPro" id="IPR032528">
    <property type="entry name" value="Ribosom_S30AE_C"/>
</dbReference>
<dbReference type="Pfam" id="PF16321">
    <property type="entry name" value="Ribosom_S30AE_C"/>
    <property type="match status" value="1"/>
</dbReference>
<reference evidence="6" key="2">
    <citation type="submission" date="2020-09" db="EMBL/GenBank/DDBJ databases">
        <authorList>
            <person name="Sun Q."/>
            <person name="Zhou Y."/>
        </authorList>
    </citation>
    <scope>NUCLEOTIDE SEQUENCE</scope>
    <source>
        <strain evidence="6">CGMCC 1.10749</strain>
    </source>
</reference>
<feature type="region of interest" description="Disordered" evidence="4">
    <location>
        <begin position="198"/>
        <end position="221"/>
    </location>
</feature>
<comment type="caution">
    <text evidence="6">The sequence shown here is derived from an EMBL/GenBank/DDBJ whole genome shotgun (WGS) entry which is preliminary data.</text>
</comment>
<dbReference type="InterPro" id="IPR038416">
    <property type="entry name" value="Ribosom_S30AE_C_sf"/>
</dbReference>
<feature type="compositionally biased region" description="Acidic residues" evidence="4">
    <location>
        <begin position="120"/>
        <end position="130"/>
    </location>
</feature>
<evidence type="ECO:0000256" key="3">
    <source>
        <dbReference type="HAMAP-Rule" id="MF_00839"/>
    </source>
</evidence>
<dbReference type="RefSeq" id="WP_035948899.1">
    <property type="nucleotide sequence ID" value="NZ_BMEA01000002.1"/>
</dbReference>